<dbReference type="EMBL" id="SRLO01000583">
    <property type="protein sequence ID" value="TNN51410.1"/>
    <property type="molecule type" value="Genomic_DNA"/>
</dbReference>
<evidence type="ECO:0000313" key="1">
    <source>
        <dbReference type="EMBL" id="TNN51410.1"/>
    </source>
</evidence>
<keyword evidence="2" id="KW-1185">Reference proteome</keyword>
<protein>
    <submittedName>
        <fullName evidence="1">Uncharacterized protein</fullName>
    </submittedName>
</protein>
<dbReference type="Proteomes" id="UP000314294">
    <property type="component" value="Unassembled WGS sequence"/>
</dbReference>
<proteinExistence type="predicted"/>
<dbReference type="AlphaFoldDB" id="A0A4Z2GDR2"/>
<name>A0A4Z2GDR2_9TELE</name>
<comment type="caution">
    <text evidence="1">The sequence shown here is derived from an EMBL/GenBank/DDBJ whole genome shotgun (WGS) entry which is preliminary data.</text>
</comment>
<sequence length="60" mass="6367">MKASVPPTIRPVVPTCPQSGTWALVCGKNVKDTSFCFAVALQLFVPSAHSTTAYLFGVEP</sequence>
<reference evidence="1 2" key="1">
    <citation type="submission" date="2019-03" db="EMBL/GenBank/DDBJ databases">
        <title>First draft genome of Liparis tanakae, snailfish: a comprehensive survey of snailfish specific genes.</title>
        <authorList>
            <person name="Kim W."/>
            <person name="Song I."/>
            <person name="Jeong J.-H."/>
            <person name="Kim D."/>
            <person name="Kim S."/>
            <person name="Ryu S."/>
            <person name="Song J.Y."/>
            <person name="Lee S.K."/>
        </authorList>
    </citation>
    <scope>NUCLEOTIDE SEQUENCE [LARGE SCALE GENOMIC DNA]</scope>
    <source>
        <tissue evidence="1">Muscle</tissue>
    </source>
</reference>
<gene>
    <name evidence="1" type="ORF">EYF80_038383</name>
</gene>
<accession>A0A4Z2GDR2</accession>
<organism evidence="1 2">
    <name type="scientific">Liparis tanakae</name>
    <name type="common">Tanaka's snailfish</name>
    <dbReference type="NCBI Taxonomy" id="230148"/>
    <lineage>
        <taxon>Eukaryota</taxon>
        <taxon>Metazoa</taxon>
        <taxon>Chordata</taxon>
        <taxon>Craniata</taxon>
        <taxon>Vertebrata</taxon>
        <taxon>Euteleostomi</taxon>
        <taxon>Actinopterygii</taxon>
        <taxon>Neopterygii</taxon>
        <taxon>Teleostei</taxon>
        <taxon>Neoteleostei</taxon>
        <taxon>Acanthomorphata</taxon>
        <taxon>Eupercaria</taxon>
        <taxon>Perciformes</taxon>
        <taxon>Cottioidei</taxon>
        <taxon>Cottales</taxon>
        <taxon>Liparidae</taxon>
        <taxon>Liparis</taxon>
    </lineage>
</organism>
<evidence type="ECO:0000313" key="2">
    <source>
        <dbReference type="Proteomes" id="UP000314294"/>
    </source>
</evidence>